<sequence length="129" mass="14369">MKEYTGYVEKMENDLVECGESPRTVQDMTTDVVMHSLRTSRGLDLKYFGEAYGSSIVISLCKAYKPCVESGQVVFLDEEGRAIAADQFNTLLVNEDETERSPAYIRLSDPDGFLLSNELISLAFEVVAP</sequence>
<evidence type="ECO:0000313" key="1">
    <source>
        <dbReference type="EMBL" id="TQD90564.1"/>
    </source>
</evidence>
<comment type="caution">
    <text evidence="1">The sequence shown here is derived from an EMBL/GenBank/DDBJ whole genome shotgun (WGS) entry which is preliminary data.</text>
</comment>
<dbReference type="InterPro" id="IPR034505">
    <property type="entry name" value="Coproporphyrinogen-III_oxidase"/>
</dbReference>
<dbReference type="GO" id="GO:0051539">
    <property type="term" value="F:4 iron, 4 sulfur cluster binding"/>
    <property type="evidence" value="ECO:0007669"/>
    <property type="project" value="TreeGrafter"/>
</dbReference>
<reference evidence="1 2" key="1">
    <citation type="journal article" date="2019" name="G3 (Bethesda)">
        <title>Sequencing of a Wild Apple (Malus baccata) Genome Unravels the Differences Between Cultivated and Wild Apple Species Regarding Disease Resistance and Cold Tolerance.</title>
        <authorList>
            <person name="Chen X."/>
        </authorList>
    </citation>
    <scope>NUCLEOTIDE SEQUENCE [LARGE SCALE GENOMIC DNA]</scope>
    <source>
        <strain evidence="2">cv. Shandingzi</strain>
        <tissue evidence="1">Leaves</tissue>
    </source>
</reference>
<evidence type="ECO:0000313" key="2">
    <source>
        <dbReference type="Proteomes" id="UP000315295"/>
    </source>
</evidence>
<dbReference type="EMBL" id="VIEB01000448">
    <property type="protein sequence ID" value="TQD90564.1"/>
    <property type="molecule type" value="Genomic_DNA"/>
</dbReference>
<organism evidence="1 2">
    <name type="scientific">Malus baccata</name>
    <name type="common">Siberian crab apple</name>
    <name type="synonym">Pyrus baccata</name>
    <dbReference type="NCBI Taxonomy" id="106549"/>
    <lineage>
        <taxon>Eukaryota</taxon>
        <taxon>Viridiplantae</taxon>
        <taxon>Streptophyta</taxon>
        <taxon>Embryophyta</taxon>
        <taxon>Tracheophyta</taxon>
        <taxon>Spermatophyta</taxon>
        <taxon>Magnoliopsida</taxon>
        <taxon>eudicotyledons</taxon>
        <taxon>Gunneridae</taxon>
        <taxon>Pentapetalae</taxon>
        <taxon>rosids</taxon>
        <taxon>fabids</taxon>
        <taxon>Rosales</taxon>
        <taxon>Rosaceae</taxon>
        <taxon>Amygdaloideae</taxon>
        <taxon>Maleae</taxon>
        <taxon>Malus</taxon>
    </lineage>
</organism>
<gene>
    <name evidence="1" type="ORF">C1H46_023858</name>
</gene>
<name>A0A540LVQ5_MALBA</name>
<dbReference type="AlphaFoldDB" id="A0A540LVQ5"/>
<proteinExistence type="predicted"/>
<protein>
    <submittedName>
        <fullName evidence="1">Uncharacterized protein</fullName>
    </submittedName>
</protein>
<dbReference type="PANTHER" id="PTHR13932">
    <property type="entry name" value="COPROPORPHYRINIGEN III OXIDASE"/>
    <property type="match status" value="1"/>
</dbReference>
<dbReference type="GO" id="GO:0006779">
    <property type="term" value="P:porphyrin-containing compound biosynthetic process"/>
    <property type="evidence" value="ECO:0007669"/>
    <property type="project" value="TreeGrafter"/>
</dbReference>
<keyword evidence="2" id="KW-1185">Reference proteome</keyword>
<accession>A0A540LVQ5</accession>
<dbReference type="PANTHER" id="PTHR13932:SF5">
    <property type="entry name" value="RADICAL S-ADENOSYL METHIONINE DOMAIN-CONTAINING PROTEIN 1, MITOCHONDRIAL"/>
    <property type="match status" value="1"/>
</dbReference>
<dbReference type="GO" id="GO:0005737">
    <property type="term" value="C:cytoplasm"/>
    <property type="evidence" value="ECO:0007669"/>
    <property type="project" value="TreeGrafter"/>
</dbReference>
<dbReference type="Proteomes" id="UP000315295">
    <property type="component" value="Unassembled WGS sequence"/>
</dbReference>
<dbReference type="STRING" id="106549.A0A540LVQ5"/>